<dbReference type="Proteomes" id="UP000031668">
    <property type="component" value="Unassembled WGS sequence"/>
</dbReference>
<dbReference type="AlphaFoldDB" id="A0A0C2NB98"/>
<dbReference type="EMBL" id="JWZT01001836">
    <property type="protein sequence ID" value="KII71207.1"/>
    <property type="molecule type" value="Genomic_DNA"/>
</dbReference>
<dbReference type="PANTHER" id="PTHR33198">
    <property type="entry name" value="ANK_REP_REGION DOMAIN-CONTAINING PROTEIN-RELATED"/>
    <property type="match status" value="1"/>
</dbReference>
<keyword evidence="2" id="KW-1185">Reference proteome</keyword>
<accession>A0A0C2NB98</accession>
<reference evidence="1 2" key="1">
    <citation type="journal article" date="2014" name="Genome Biol. Evol.">
        <title>The genome of the myxosporean Thelohanellus kitauei shows adaptations to nutrient acquisition within its fish host.</title>
        <authorList>
            <person name="Yang Y."/>
            <person name="Xiong J."/>
            <person name="Zhou Z."/>
            <person name="Huo F."/>
            <person name="Miao W."/>
            <person name="Ran C."/>
            <person name="Liu Y."/>
            <person name="Zhang J."/>
            <person name="Feng J."/>
            <person name="Wang M."/>
            <person name="Wang M."/>
            <person name="Wang L."/>
            <person name="Yao B."/>
        </authorList>
    </citation>
    <scope>NUCLEOTIDE SEQUENCE [LARGE SCALE GENOMIC DNA]</scope>
    <source>
        <strain evidence="1">Wuqing</strain>
    </source>
</reference>
<name>A0A0C2NB98_THEKT</name>
<proteinExistence type="predicted"/>
<organism evidence="1 2">
    <name type="scientific">Thelohanellus kitauei</name>
    <name type="common">Myxosporean</name>
    <dbReference type="NCBI Taxonomy" id="669202"/>
    <lineage>
        <taxon>Eukaryota</taxon>
        <taxon>Metazoa</taxon>
        <taxon>Cnidaria</taxon>
        <taxon>Myxozoa</taxon>
        <taxon>Myxosporea</taxon>
        <taxon>Bivalvulida</taxon>
        <taxon>Platysporina</taxon>
        <taxon>Myxobolidae</taxon>
        <taxon>Thelohanellus</taxon>
    </lineage>
</organism>
<dbReference type="PANTHER" id="PTHR33198:SF19">
    <property type="entry name" value="CCHC-TYPE DOMAIN-CONTAINING PROTEIN"/>
    <property type="match status" value="1"/>
</dbReference>
<protein>
    <submittedName>
        <fullName evidence="1">Uncharacterized protein</fullName>
    </submittedName>
</protein>
<comment type="caution">
    <text evidence="1">The sequence shown here is derived from an EMBL/GenBank/DDBJ whole genome shotgun (WGS) entry which is preliminary data.</text>
</comment>
<evidence type="ECO:0000313" key="2">
    <source>
        <dbReference type="Proteomes" id="UP000031668"/>
    </source>
</evidence>
<sequence>MSSTNIPYNNDFVFEEFNFRNEDWSYYIKRFMIAREIHSIDGVDQATLLKTRNFLLKYIGAKHFTMIIDHSQNDDFKNVTYDMINKLIEGRYVKCTNFAYQRFLFHKDFQDKDEDISQFLGRLRDMSKRCYFIGTLYERLRDQFIIGINNPEIQKELICRFKFSTSEINGVIEFANTLADAETNVENIQQCQTTTVDKFVQHITRQKKYPEQRTESNFRTDNTRSDRVTIINPDITCTRCGNVRHHTQSSCAAQKSTCIMWQTMGHYAKVCLKSGRLKITEVRNSVNIITDDSYSPLYPFVFSIKTDIKVYKLLYELVINVENHDVEMIVGTGASVSCIDRTLWRR</sequence>
<dbReference type="OrthoDB" id="6496131at2759"/>
<gene>
    <name evidence="1" type="ORF">RF11_09231</name>
</gene>
<evidence type="ECO:0000313" key="1">
    <source>
        <dbReference type="EMBL" id="KII71207.1"/>
    </source>
</evidence>